<accession>A0A5N6QI92</accession>
<proteinExistence type="predicted"/>
<dbReference type="EMBL" id="CM017321">
    <property type="protein sequence ID" value="KAE7997943.1"/>
    <property type="molecule type" value="Genomic_DNA"/>
</dbReference>
<dbReference type="Proteomes" id="UP000327013">
    <property type="component" value="Chromosome 1"/>
</dbReference>
<protein>
    <submittedName>
        <fullName evidence="1">Uncharacterized protein</fullName>
    </submittedName>
</protein>
<evidence type="ECO:0000313" key="2">
    <source>
        <dbReference type="Proteomes" id="UP000327013"/>
    </source>
</evidence>
<keyword evidence="2" id="KW-1185">Reference proteome</keyword>
<evidence type="ECO:0000313" key="1">
    <source>
        <dbReference type="EMBL" id="KAE7997943.1"/>
    </source>
</evidence>
<sequence length="73" mass="7876">MSMKNSNGVFGSTFGIEHSTGAPCGGWVDNVPSKCFRLTIKSFSIQIVAVQIAGGWVKKTEFTRSILIIKNIA</sequence>
<dbReference type="AlphaFoldDB" id="A0A5N6QI92"/>
<gene>
    <name evidence="1" type="ORF">FH972_002529</name>
</gene>
<organism evidence="1 2">
    <name type="scientific">Carpinus fangiana</name>
    <dbReference type="NCBI Taxonomy" id="176857"/>
    <lineage>
        <taxon>Eukaryota</taxon>
        <taxon>Viridiplantae</taxon>
        <taxon>Streptophyta</taxon>
        <taxon>Embryophyta</taxon>
        <taxon>Tracheophyta</taxon>
        <taxon>Spermatophyta</taxon>
        <taxon>Magnoliopsida</taxon>
        <taxon>eudicotyledons</taxon>
        <taxon>Gunneridae</taxon>
        <taxon>Pentapetalae</taxon>
        <taxon>rosids</taxon>
        <taxon>fabids</taxon>
        <taxon>Fagales</taxon>
        <taxon>Betulaceae</taxon>
        <taxon>Carpinus</taxon>
    </lineage>
</organism>
<reference evidence="1 2" key="1">
    <citation type="submission" date="2019-06" db="EMBL/GenBank/DDBJ databases">
        <title>A chromosomal-level reference genome of Carpinus fangiana (Coryloideae, Betulaceae).</title>
        <authorList>
            <person name="Yang X."/>
            <person name="Wang Z."/>
            <person name="Zhang L."/>
            <person name="Hao G."/>
            <person name="Liu J."/>
            <person name="Yang Y."/>
        </authorList>
    </citation>
    <scope>NUCLEOTIDE SEQUENCE [LARGE SCALE GENOMIC DNA]</scope>
    <source>
        <strain evidence="1">Cfa_2016G</strain>
        <tissue evidence="1">Leaf</tissue>
    </source>
</reference>
<name>A0A5N6QI92_9ROSI</name>